<comment type="caution">
    <text evidence="2">The sequence shown here is derived from an EMBL/GenBank/DDBJ whole genome shotgun (WGS) entry which is preliminary data.</text>
</comment>
<evidence type="ECO:0000313" key="2">
    <source>
        <dbReference type="EMBL" id="KAG5580349.1"/>
    </source>
</evidence>
<dbReference type="EMBL" id="JACXVP010000010">
    <property type="protein sequence ID" value="KAG5580349.1"/>
    <property type="molecule type" value="Genomic_DNA"/>
</dbReference>
<sequence length="64" mass="7178">MSRQQQEQREMQMNVAKKSGKKITATPPQVDPQVPVNKKAIKQRQCINNSSLLATAGINPRFSK</sequence>
<organism evidence="2 3">
    <name type="scientific">Solanum commersonii</name>
    <name type="common">Commerson's wild potato</name>
    <name type="synonym">Commerson's nightshade</name>
    <dbReference type="NCBI Taxonomy" id="4109"/>
    <lineage>
        <taxon>Eukaryota</taxon>
        <taxon>Viridiplantae</taxon>
        <taxon>Streptophyta</taxon>
        <taxon>Embryophyta</taxon>
        <taxon>Tracheophyta</taxon>
        <taxon>Spermatophyta</taxon>
        <taxon>Magnoliopsida</taxon>
        <taxon>eudicotyledons</taxon>
        <taxon>Gunneridae</taxon>
        <taxon>Pentapetalae</taxon>
        <taxon>asterids</taxon>
        <taxon>lamiids</taxon>
        <taxon>Solanales</taxon>
        <taxon>Solanaceae</taxon>
        <taxon>Solanoideae</taxon>
        <taxon>Solaneae</taxon>
        <taxon>Solanum</taxon>
    </lineage>
</organism>
<name>A0A9J5WYM5_SOLCO</name>
<keyword evidence="3" id="KW-1185">Reference proteome</keyword>
<evidence type="ECO:0000256" key="1">
    <source>
        <dbReference type="SAM" id="MobiDB-lite"/>
    </source>
</evidence>
<feature type="compositionally biased region" description="Basic and acidic residues" evidence="1">
    <location>
        <begin position="1"/>
        <end position="10"/>
    </location>
</feature>
<dbReference type="Proteomes" id="UP000824120">
    <property type="component" value="Chromosome 10"/>
</dbReference>
<evidence type="ECO:0000313" key="3">
    <source>
        <dbReference type="Proteomes" id="UP000824120"/>
    </source>
</evidence>
<proteinExistence type="predicted"/>
<feature type="region of interest" description="Disordered" evidence="1">
    <location>
        <begin position="1"/>
        <end position="36"/>
    </location>
</feature>
<gene>
    <name evidence="2" type="ORF">H5410_050976</name>
</gene>
<protein>
    <submittedName>
        <fullName evidence="2">Uncharacterized protein</fullName>
    </submittedName>
</protein>
<dbReference type="AlphaFoldDB" id="A0A9J5WYM5"/>
<accession>A0A9J5WYM5</accession>
<reference evidence="2 3" key="1">
    <citation type="submission" date="2020-09" db="EMBL/GenBank/DDBJ databases">
        <title>De no assembly of potato wild relative species, Solanum commersonii.</title>
        <authorList>
            <person name="Cho K."/>
        </authorList>
    </citation>
    <scope>NUCLEOTIDE SEQUENCE [LARGE SCALE GENOMIC DNA]</scope>
    <source>
        <strain evidence="2">LZ3.2</strain>
        <tissue evidence="2">Leaf</tissue>
    </source>
</reference>